<evidence type="ECO:0000256" key="11">
    <source>
        <dbReference type="ARBA" id="ARBA00023136"/>
    </source>
</evidence>
<keyword evidence="3 12" id="KW-0813">Transport</keyword>
<keyword evidence="14" id="KW-0560">Oxidoreductase</keyword>
<comment type="caution">
    <text evidence="14">The sequence shown here is derived from an EMBL/GenBank/DDBJ whole genome shotgun (WGS) entry which is preliminary data.</text>
</comment>
<feature type="transmembrane region" description="Helical" evidence="12">
    <location>
        <begin position="192"/>
        <end position="213"/>
    </location>
</feature>
<feature type="transmembrane region" description="Helical" evidence="12">
    <location>
        <begin position="225"/>
        <end position="244"/>
    </location>
</feature>
<keyword evidence="10 12" id="KW-0408">Iron</keyword>
<keyword evidence="9 12" id="KW-1133">Transmembrane helix</keyword>
<keyword evidence="7 12" id="KW-0479">Metal-binding</keyword>
<dbReference type="GO" id="GO:0009055">
    <property type="term" value="F:electron transfer activity"/>
    <property type="evidence" value="ECO:0007669"/>
    <property type="project" value="UniProtKB-UniRule"/>
</dbReference>
<dbReference type="GO" id="GO:0020037">
    <property type="term" value="F:heme binding"/>
    <property type="evidence" value="ECO:0007669"/>
    <property type="project" value="TreeGrafter"/>
</dbReference>
<feature type="region of interest" description="Disordered" evidence="13">
    <location>
        <begin position="446"/>
        <end position="483"/>
    </location>
</feature>
<comment type="subcellular location">
    <subcellularLocation>
        <location evidence="1">Cell membrane</location>
        <topology evidence="1">Multi-pass membrane protein</topology>
    </subcellularLocation>
</comment>
<feature type="transmembrane region" description="Helical" evidence="12">
    <location>
        <begin position="29"/>
        <end position="47"/>
    </location>
</feature>
<keyword evidence="15" id="KW-1185">Reference proteome</keyword>
<dbReference type="PANTHER" id="PTHR30365:SF14">
    <property type="entry name" value="CYTOCHROME BD MENAQUINOL OXIDASE SUBUNIT I-RELATED"/>
    <property type="match status" value="1"/>
</dbReference>
<dbReference type="GO" id="GO:0019646">
    <property type="term" value="P:aerobic electron transport chain"/>
    <property type="evidence" value="ECO:0007669"/>
    <property type="project" value="InterPro"/>
</dbReference>
<feature type="transmembrane region" description="Helical" evidence="12">
    <location>
        <begin position="67"/>
        <end position="90"/>
    </location>
</feature>
<reference evidence="14 15" key="1">
    <citation type="submission" date="2020-08" db="EMBL/GenBank/DDBJ databases">
        <title>Sequencing the genomes of 1000 actinobacteria strains.</title>
        <authorList>
            <person name="Klenk H.-P."/>
        </authorList>
    </citation>
    <scope>NUCLEOTIDE SEQUENCE [LARGE SCALE GENOMIC DNA]</scope>
    <source>
        <strain evidence="14 15">DSM 102122</strain>
    </source>
</reference>
<feature type="compositionally biased region" description="Low complexity" evidence="13">
    <location>
        <begin position="455"/>
        <end position="466"/>
    </location>
</feature>
<dbReference type="EMBL" id="JACHMM010000001">
    <property type="protein sequence ID" value="MBB5791316.1"/>
    <property type="molecule type" value="Genomic_DNA"/>
</dbReference>
<evidence type="ECO:0000256" key="10">
    <source>
        <dbReference type="ARBA" id="ARBA00023004"/>
    </source>
</evidence>
<dbReference type="GO" id="GO:0070069">
    <property type="term" value="C:cytochrome complex"/>
    <property type="evidence" value="ECO:0007669"/>
    <property type="project" value="UniProtKB-UniRule"/>
</dbReference>
<evidence type="ECO:0000256" key="2">
    <source>
        <dbReference type="ARBA" id="ARBA00009819"/>
    </source>
</evidence>
<proteinExistence type="inferred from homology"/>
<evidence type="ECO:0000256" key="7">
    <source>
        <dbReference type="ARBA" id="ARBA00022723"/>
    </source>
</evidence>
<organism evidence="14 15">
    <name type="scientific">Jiangella mangrovi</name>
    <dbReference type="NCBI Taxonomy" id="1524084"/>
    <lineage>
        <taxon>Bacteria</taxon>
        <taxon>Bacillati</taxon>
        <taxon>Actinomycetota</taxon>
        <taxon>Actinomycetes</taxon>
        <taxon>Jiangellales</taxon>
        <taxon>Jiangellaceae</taxon>
        <taxon>Jiangella</taxon>
    </lineage>
</organism>
<evidence type="ECO:0000256" key="1">
    <source>
        <dbReference type="ARBA" id="ARBA00004651"/>
    </source>
</evidence>
<evidence type="ECO:0000256" key="12">
    <source>
        <dbReference type="PIRNR" id="PIRNR006446"/>
    </source>
</evidence>
<dbReference type="PANTHER" id="PTHR30365">
    <property type="entry name" value="CYTOCHROME D UBIQUINOL OXIDASE"/>
    <property type="match status" value="1"/>
</dbReference>
<feature type="transmembrane region" description="Helical" evidence="12">
    <location>
        <begin position="415"/>
        <end position="437"/>
    </location>
</feature>
<feature type="transmembrane region" description="Helical" evidence="12">
    <location>
        <begin position="367"/>
        <end position="389"/>
    </location>
</feature>
<keyword evidence="11 12" id="KW-0472">Membrane</keyword>
<dbReference type="RefSeq" id="WP_184827990.1">
    <property type="nucleotide sequence ID" value="NZ_JACHMM010000001.1"/>
</dbReference>
<feature type="transmembrane region" description="Helical" evidence="12">
    <location>
        <begin position="333"/>
        <end position="355"/>
    </location>
</feature>
<evidence type="ECO:0000256" key="4">
    <source>
        <dbReference type="ARBA" id="ARBA00022475"/>
    </source>
</evidence>
<dbReference type="GO" id="GO:0046872">
    <property type="term" value="F:metal ion binding"/>
    <property type="evidence" value="ECO:0007669"/>
    <property type="project" value="UniProtKB-UniRule"/>
</dbReference>
<gene>
    <name evidence="14" type="ORF">HD601_005891</name>
</gene>
<name>A0A7W9GX68_9ACTN</name>
<protein>
    <submittedName>
        <fullName evidence="14">Cytochrome d ubiquinol oxidase subunit I</fullName>
        <ecNumber evidence="14">1.10.3.-</ecNumber>
    </submittedName>
</protein>
<dbReference type="GO" id="GO:0016682">
    <property type="term" value="F:oxidoreductase activity, acting on diphenols and related substances as donors, oxygen as acceptor"/>
    <property type="evidence" value="ECO:0007669"/>
    <property type="project" value="TreeGrafter"/>
</dbReference>
<accession>A0A7W9GX68</accession>
<dbReference type="AlphaFoldDB" id="A0A7W9GX68"/>
<keyword evidence="5 12" id="KW-0349">Heme</keyword>
<evidence type="ECO:0000256" key="9">
    <source>
        <dbReference type="ARBA" id="ARBA00022989"/>
    </source>
</evidence>
<keyword evidence="8 12" id="KW-0249">Electron transport</keyword>
<feature type="transmembrane region" description="Helical" evidence="12">
    <location>
        <begin position="102"/>
        <end position="124"/>
    </location>
</feature>
<keyword evidence="4 12" id="KW-1003">Cell membrane</keyword>
<dbReference type="Pfam" id="PF01654">
    <property type="entry name" value="Cyt_bd_oxida_I"/>
    <property type="match status" value="1"/>
</dbReference>
<evidence type="ECO:0000256" key="8">
    <source>
        <dbReference type="ARBA" id="ARBA00022982"/>
    </source>
</evidence>
<comment type="similarity">
    <text evidence="2 12">Belongs to the cytochrome ubiquinol oxidase subunit 1 family.</text>
</comment>
<dbReference type="EC" id="1.10.3.-" evidence="14"/>
<evidence type="ECO:0000256" key="3">
    <source>
        <dbReference type="ARBA" id="ARBA00022448"/>
    </source>
</evidence>
<keyword evidence="6 12" id="KW-0812">Transmembrane</keyword>
<sequence>MGSLAAALAAVDPVPWARGQMAFTLGFHIILVPLGVSWAFFTLIANYRALKHDDRDALLLAQRWSKYMAVTFAVGAVTGTVLSFEFGLLWPRFMGQWGDVFGIPFMFEGIFFFTEAIFISIYIFGWRRLRPWTHFWTGVPIVLAGIFGSASVVAANAWMNAPGGFTLDSDGNVVDVDPVQVIFNDSMPLQTAHMIIAAYLVGGFLVASVYATGMLRGRRDHYHRLGFVIAFSVAAVMTPIQLGVGDALARWVYDNQPAKFAAIELVPETGSDVPETLLGRLNDDGTVSGGFPIPGLASWLSDPSTGRDTVVQGLDAFPADERPTTRQVNIVHLAWDVMVGLGTLLFLLSVWYGVVWAFRRHMPQSRWFLRCAAASGVLAVIAMEAGWVVTEVGRQPWIVYGHMKVEDAATGNTGVWIMFVSVVVLYAALGTTLVLVLRGMSRRWRQGEGQREGDAPYGPRAPAERGAGAGAGREAESEEETVP</sequence>
<evidence type="ECO:0000313" key="14">
    <source>
        <dbReference type="EMBL" id="MBB5791316.1"/>
    </source>
</evidence>
<evidence type="ECO:0000256" key="5">
    <source>
        <dbReference type="ARBA" id="ARBA00022617"/>
    </source>
</evidence>
<evidence type="ECO:0000256" key="13">
    <source>
        <dbReference type="SAM" id="MobiDB-lite"/>
    </source>
</evidence>
<dbReference type="InterPro" id="IPR002585">
    <property type="entry name" value="Cyt-d_ubiquinol_oxidase_su_1"/>
</dbReference>
<dbReference type="PIRSF" id="PIRSF006446">
    <property type="entry name" value="Cyt_quinol_oxidase_1"/>
    <property type="match status" value="1"/>
</dbReference>
<evidence type="ECO:0000313" key="15">
    <source>
        <dbReference type="Proteomes" id="UP000542813"/>
    </source>
</evidence>
<dbReference type="GO" id="GO:0005886">
    <property type="term" value="C:plasma membrane"/>
    <property type="evidence" value="ECO:0007669"/>
    <property type="project" value="UniProtKB-SubCell"/>
</dbReference>
<feature type="transmembrane region" description="Helical" evidence="12">
    <location>
        <begin position="136"/>
        <end position="159"/>
    </location>
</feature>
<evidence type="ECO:0000256" key="6">
    <source>
        <dbReference type="ARBA" id="ARBA00022692"/>
    </source>
</evidence>
<dbReference type="Proteomes" id="UP000542813">
    <property type="component" value="Unassembled WGS sequence"/>
</dbReference>